<feature type="compositionally biased region" description="Gly residues" evidence="1">
    <location>
        <begin position="353"/>
        <end position="362"/>
    </location>
</feature>
<feature type="compositionally biased region" description="Acidic residues" evidence="1">
    <location>
        <begin position="286"/>
        <end position="304"/>
    </location>
</feature>
<proteinExistence type="predicted"/>
<name>A0A0F4GHS5_9PEZI</name>
<feature type="compositionally biased region" description="Basic and acidic residues" evidence="1">
    <location>
        <begin position="19"/>
        <end position="36"/>
    </location>
</feature>
<protein>
    <submittedName>
        <fullName evidence="2">Uncharacterized protein</fullName>
    </submittedName>
</protein>
<feature type="compositionally biased region" description="Basic and acidic residues" evidence="1">
    <location>
        <begin position="466"/>
        <end position="481"/>
    </location>
</feature>
<feature type="compositionally biased region" description="Low complexity" evidence="1">
    <location>
        <begin position="40"/>
        <end position="49"/>
    </location>
</feature>
<dbReference type="Proteomes" id="UP000033647">
    <property type="component" value="Unassembled WGS sequence"/>
</dbReference>
<dbReference type="OrthoDB" id="10613163at2759"/>
<feature type="compositionally biased region" description="Basic residues" evidence="1">
    <location>
        <begin position="497"/>
        <end position="506"/>
    </location>
</feature>
<accession>A0A0F4GHS5</accession>
<evidence type="ECO:0000256" key="1">
    <source>
        <dbReference type="SAM" id="MobiDB-lite"/>
    </source>
</evidence>
<comment type="caution">
    <text evidence="2">The sequence shown here is derived from an EMBL/GenBank/DDBJ whole genome shotgun (WGS) entry which is preliminary data.</text>
</comment>
<feature type="compositionally biased region" description="Basic and acidic residues" evidence="1">
    <location>
        <begin position="1"/>
        <end position="11"/>
    </location>
</feature>
<keyword evidence="3" id="KW-1185">Reference proteome</keyword>
<feature type="region of interest" description="Disordered" evidence="1">
    <location>
        <begin position="200"/>
        <end position="324"/>
    </location>
</feature>
<feature type="region of interest" description="Disordered" evidence="1">
    <location>
        <begin position="338"/>
        <end position="517"/>
    </location>
</feature>
<feature type="compositionally biased region" description="Pro residues" evidence="1">
    <location>
        <begin position="116"/>
        <end position="133"/>
    </location>
</feature>
<dbReference type="EMBL" id="LAFY01001042">
    <property type="protein sequence ID" value="KJX95755.1"/>
    <property type="molecule type" value="Genomic_DNA"/>
</dbReference>
<reference evidence="2 3" key="1">
    <citation type="submission" date="2015-03" db="EMBL/GenBank/DDBJ databases">
        <title>RNA-seq based gene annotation and comparative genomics of four Zymoseptoria species reveal species-specific pathogenicity related genes and transposable element activity.</title>
        <authorList>
            <person name="Grandaubert J."/>
            <person name="Bhattacharyya A."/>
            <person name="Stukenbrock E.H."/>
        </authorList>
    </citation>
    <scope>NUCLEOTIDE SEQUENCE [LARGE SCALE GENOMIC DNA]</scope>
    <source>
        <strain evidence="2 3">Zb18110</strain>
    </source>
</reference>
<feature type="region of interest" description="Disordered" evidence="1">
    <location>
        <begin position="1"/>
        <end position="67"/>
    </location>
</feature>
<feature type="compositionally biased region" description="Basic and acidic residues" evidence="1">
    <location>
        <begin position="79"/>
        <end position="91"/>
    </location>
</feature>
<organism evidence="2 3">
    <name type="scientific">Zymoseptoria brevis</name>
    <dbReference type="NCBI Taxonomy" id="1047168"/>
    <lineage>
        <taxon>Eukaryota</taxon>
        <taxon>Fungi</taxon>
        <taxon>Dikarya</taxon>
        <taxon>Ascomycota</taxon>
        <taxon>Pezizomycotina</taxon>
        <taxon>Dothideomycetes</taxon>
        <taxon>Dothideomycetidae</taxon>
        <taxon>Mycosphaerellales</taxon>
        <taxon>Mycosphaerellaceae</taxon>
        <taxon>Zymoseptoria</taxon>
    </lineage>
</organism>
<evidence type="ECO:0000313" key="2">
    <source>
        <dbReference type="EMBL" id="KJX95755.1"/>
    </source>
</evidence>
<feature type="region of interest" description="Disordered" evidence="1">
    <location>
        <begin position="79"/>
        <end position="137"/>
    </location>
</feature>
<sequence>MAPKAAGKDDGPAPILNGPRERNAPERFSPDPEAPKAKASKPTKATTPAPKRKPIAEMTQAEKDAYYAPITAKAAATRELNKELKRAREAGGEEDAPLPKKPAIARTKKTDAKTARPPPPAENPGPLPEPPTSPFKRWVVRPWPYAPEFRSRQALIQIRSIYAGLNHDSMLGPQTVANNLAPGLRYLGRAIEAFAAALPNVGPGTLAQPDAPDSPVSSKTDGDGNGGEDGDGGGTGGPDDDDDGGDDGAPKRRNKGKGRAVDGYSAGLNGRGEVDGAADYGLNQPEDADGSEAFDMPNEEEDELADPRRTPLSPAGREAADTLASLPFAEAERIAYETIAPRLFGPVEPASRGRGGSRGGRGATRYSGTRTTRPGPRTSPAADGATGGRVEKPTSPKKPASPQKKPRLLKLNNTKKPPATSEGQPPATSPSRNTRSMGKTPPFIEPPIIADDDLDPPKRNQKTKKRNSDDLDLGKSADVKKRDRKQRGKQDEEPPKTVRRSGRKKGGKPEEEEGPTL</sequence>
<dbReference type="AlphaFoldDB" id="A0A0F4GHS5"/>
<evidence type="ECO:0000313" key="3">
    <source>
        <dbReference type="Proteomes" id="UP000033647"/>
    </source>
</evidence>
<feature type="compositionally biased region" description="Low complexity" evidence="1">
    <location>
        <begin position="363"/>
        <end position="380"/>
    </location>
</feature>
<gene>
    <name evidence="2" type="ORF">TI39_contig1051g00020</name>
</gene>